<dbReference type="AlphaFoldDB" id="A0A9D1QZF0"/>
<dbReference type="SUPFAM" id="SSF54211">
    <property type="entry name" value="Ribosomal protein S5 domain 2-like"/>
    <property type="match status" value="1"/>
</dbReference>
<name>A0A9D1QZF0_9BACT</name>
<dbReference type="EC" id="3.4.21.53" evidence="2"/>
<organism evidence="5 6">
    <name type="scientific">Candidatus Bilophila faecipullorum</name>
    <dbReference type="NCBI Taxonomy" id="2838482"/>
    <lineage>
        <taxon>Bacteria</taxon>
        <taxon>Pseudomonadati</taxon>
        <taxon>Thermodesulfobacteriota</taxon>
        <taxon>Desulfovibrionia</taxon>
        <taxon>Desulfovibrionales</taxon>
        <taxon>Desulfovibrionaceae</taxon>
        <taxon>Bilophila</taxon>
    </lineage>
</organism>
<feature type="active site" evidence="2">
    <location>
        <position position="715"/>
    </location>
</feature>
<accession>A0A9D1QZF0</accession>
<dbReference type="Gene3D" id="3.30.230.10">
    <property type="match status" value="1"/>
</dbReference>
<reference evidence="5" key="1">
    <citation type="journal article" date="2021" name="PeerJ">
        <title>Extensive microbial diversity within the chicken gut microbiome revealed by metagenomics and culture.</title>
        <authorList>
            <person name="Gilroy R."/>
            <person name="Ravi A."/>
            <person name="Getino M."/>
            <person name="Pursley I."/>
            <person name="Horton D.L."/>
            <person name="Alikhan N.F."/>
            <person name="Baker D."/>
            <person name="Gharbi K."/>
            <person name="Hall N."/>
            <person name="Watson M."/>
            <person name="Adriaenssens E.M."/>
            <person name="Foster-Nyarko E."/>
            <person name="Jarju S."/>
            <person name="Secka A."/>
            <person name="Antonio M."/>
            <person name="Oren A."/>
            <person name="Chaudhuri R.R."/>
            <person name="La Ragione R."/>
            <person name="Hildebrand F."/>
            <person name="Pallen M.J."/>
        </authorList>
    </citation>
    <scope>NUCLEOTIDE SEQUENCE</scope>
    <source>
        <strain evidence="5">ChiSxjej5B17-1746</strain>
    </source>
</reference>
<comment type="catalytic activity">
    <reaction evidence="2">
        <text>Hydrolysis of proteins in presence of ATP.</text>
        <dbReference type="EC" id="3.4.21.53"/>
    </reaction>
</comment>
<gene>
    <name evidence="5" type="ORF">H9874_02440</name>
</gene>
<evidence type="ECO:0000256" key="2">
    <source>
        <dbReference type="PROSITE-ProRule" id="PRU01122"/>
    </source>
</evidence>
<evidence type="ECO:0000259" key="4">
    <source>
        <dbReference type="PROSITE" id="PS51786"/>
    </source>
</evidence>
<dbReference type="GO" id="GO:0004176">
    <property type="term" value="F:ATP-dependent peptidase activity"/>
    <property type="evidence" value="ECO:0007669"/>
    <property type="project" value="UniProtKB-UniRule"/>
</dbReference>
<evidence type="ECO:0000313" key="5">
    <source>
        <dbReference type="EMBL" id="HIW77990.1"/>
    </source>
</evidence>
<evidence type="ECO:0000256" key="3">
    <source>
        <dbReference type="SAM" id="MobiDB-lite"/>
    </source>
</evidence>
<comment type="caution">
    <text evidence="5">The sequence shown here is derived from an EMBL/GenBank/DDBJ whole genome shotgun (WGS) entry which is preliminary data.</text>
</comment>
<dbReference type="InterPro" id="IPR027417">
    <property type="entry name" value="P-loop_NTPase"/>
</dbReference>
<sequence length="821" mass="90530">MSKIKSLPGQRLCSNLPPDRIPWETSDAIPRNGHRKVAPQPRALKALELALHIHTAGYNVYLSGESNLGRTYMLREFLEPRIRKASTPPDLVYVNNFDDPDRPLLLSVPAGQGRKLRSALAQALADVRKELPSRLDNENYVKKRSELQDRFQAVRSGLIKQMDKTAGKQGFNLDMDEQGSLTLYPLVEGKRLSEEEYEHLDPALRQGLKQKGDTLLRAMSGMVRKLNTAEQSFRSDEKSLEREVIRSVLTSVLVPVVERILRNCTPPDCEPDPALQDYFEALQEDILDHPEGFLPRDASSGPSLGAPLSADGPHPEQDTYLYDVNVFVDNSGLKGAPLVIEDHPTTSNLLGCVERESEMGALVTDFTLIKAGSLHRANGGFLVLHLEDILQHPGAWEGLLRALRAGSARLEEAGDVPDGAVRTKGIEPQPVPLDLKVVLIGNEELYEALLTNDDRFAKLFKIKAHMTETVERTAADIRAWLIRIAGIIDETRLLPFSREALAGLVDFSSRVAEDQRKLSLKFPLMRDVMIEASAMASMRESVLVERSHLEEALEARLYRANLVEELYMEEYDRDLIKVRTTGSAVGRVNGLSVSWYGDFEFGLPHQISCTVGVGHGGIIDLEREAELGGPIHTKAMLILKSYLVDQFARDKPLVMTGSLCFEQNYGGIEGDSASGAELAALLSALSEVPLKLSLAITGAVSQSGQVMAVGGVSRKIEGFFGICSRRGLTGEQGVIIPSDNVDHLMLSPRIREAVDAGQFAIYPVSHITEALELLTGVPAGRPLKNGGFTPGSIYDLVDRRLQEFGHSAEHAYCKPLRRKRK</sequence>
<dbReference type="PRINTS" id="PR00830">
    <property type="entry name" value="ENDOLAPTASE"/>
</dbReference>
<dbReference type="GO" id="GO:0005524">
    <property type="term" value="F:ATP binding"/>
    <property type="evidence" value="ECO:0007669"/>
    <property type="project" value="InterPro"/>
</dbReference>
<feature type="region of interest" description="Disordered" evidence="3">
    <location>
        <begin position="291"/>
        <end position="315"/>
    </location>
</feature>
<dbReference type="Gene3D" id="3.40.50.300">
    <property type="entry name" value="P-loop containing nucleotide triphosphate hydrolases"/>
    <property type="match status" value="2"/>
</dbReference>
<dbReference type="InterPro" id="IPR027065">
    <property type="entry name" value="Lon_Prtase"/>
</dbReference>
<keyword evidence="1 2" id="KW-0645">Protease</keyword>
<dbReference type="InterPro" id="IPR041699">
    <property type="entry name" value="AAA_32"/>
</dbReference>
<feature type="domain" description="Lon proteolytic" evidence="4">
    <location>
        <begin position="582"/>
        <end position="777"/>
    </location>
</feature>
<dbReference type="PROSITE" id="PS51786">
    <property type="entry name" value="LON_PROTEOLYTIC"/>
    <property type="match status" value="1"/>
</dbReference>
<dbReference type="PANTHER" id="PTHR10046">
    <property type="entry name" value="ATP DEPENDENT LON PROTEASE FAMILY MEMBER"/>
    <property type="match status" value="1"/>
</dbReference>
<dbReference type="InterPro" id="IPR008269">
    <property type="entry name" value="Lon_proteolytic"/>
</dbReference>
<dbReference type="GO" id="GO:0004252">
    <property type="term" value="F:serine-type endopeptidase activity"/>
    <property type="evidence" value="ECO:0007669"/>
    <property type="project" value="UniProtKB-UniRule"/>
</dbReference>
<evidence type="ECO:0000256" key="1">
    <source>
        <dbReference type="ARBA" id="ARBA00022670"/>
    </source>
</evidence>
<dbReference type="InterPro" id="IPR020568">
    <property type="entry name" value="Ribosomal_Su5_D2-typ_SF"/>
</dbReference>
<dbReference type="Proteomes" id="UP000824264">
    <property type="component" value="Unassembled WGS sequence"/>
</dbReference>
<dbReference type="InterPro" id="IPR014721">
    <property type="entry name" value="Ribsml_uS5_D2-typ_fold_subgr"/>
</dbReference>
<keyword evidence="2" id="KW-0378">Hydrolase</keyword>
<dbReference type="Gene3D" id="1.10.8.60">
    <property type="match status" value="1"/>
</dbReference>
<evidence type="ECO:0000313" key="6">
    <source>
        <dbReference type="Proteomes" id="UP000824264"/>
    </source>
</evidence>
<protein>
    <recommendedName>
        <fullName evidence="2">endopeptidase La</fullName>
        <ecNumber evidence="2">3.4.21.53</ecNumber>
    </recommendedName>
</protein>
<dbReference type="InterPro" id="IPR046843">
    <property type="entry name" value="LonB_AAA-LID"/>
</dbReference>
<dbReference type="GO" id="GO:0030163">
    <property type="term" value="P:protein catabolic process"/>
    <property type="evidence" value="ECO:0007669"/>
    <property type="project" value="InterPro"/>
</dbReference>
<dbReference type="Pfam" id="PF20437">
    <property type="entry name" value="LonC_helical"/>
    <property type="match status" value="1"/>
</dbReference>
<keyword evidence="2" id="KW-0720">Serine protease</keyword>
<reference evidence="5" key="2">
    <citation type="submission" date="2021-04" db="EMBL/GenBank/DDBJ databases">
        <authorList>
            <person name="Gilroy R."/>
        </authorList>
    </citation>
    <scope>NUCLEOTIDE SEQUENCE</scope>
    <source>
        <strain evidence="5">ChiSxjej5B17-1746</strain>
    </source>
</reference>
<dbReference type="SUPFAM" id="SSF52540">
    <property type="entry name" value="P-loop containing nucleoside triphosphate hydrolases"/>
    <property type="match status" value="1"/>
</dbReference>
<dbReference type="EMBL" id="DXGI01000091">
    <property type="protein sequence ID" value="HIW77990.1"/>
    <property type="molecule type" value="Genomic_DNA"/>
</dbReference>
<dbReference type="Pfam" id="PF05362">
    <property type="entry name" value="Lon_C"/>
    <property type="match status" value="1"/>
</dbReference>
<dbReference type="GO" id="GO:0006508">
    <property type="term" value="P:proteolysis"/>
    <property type="evidence" value="ECO:0007669"/>
    <property type="project" value="UniProtKB-KW"/>
</dbReference>
<proteinExistence type="inferred from homology"/>
<comment type="similarity">
    <text evidence="2">Belongs to the peptidase S16 family.</text>
</comment>
<dbReference type="Pfam" id="PF13654">
    <property type="entry name" value="AAA_32"/>
    <property type="match status" value="1"/>
</dbReference>
<feature type="active site" evidence="2">
    <location>
        <position position="672"/>
    </location>
</feature>
<dbReference type="InterPro" id="IPR046844">
    <property type="entry name" value="Lon-like_helical"/>
</dbReference>
<dbReference type="Pfam" id="PF20436">
    <property type="entry name" value="LonB_AAA-LID"/>
    <property type="match status" value="1"/>
</dbReference>